<gene>
    <name evidence="2" type="ORF">NPIL_181981</name>
</gene>
<feature type="chain" id="PRO_5036451369" description="Secreted protein" evidence="1">
    <location>
        <begin position="21"/>
        <end position="99"/>
    </location>
</feature>
<protein>
    <recommendedName>
        <fullName evidence="4">Secreted protein</fullName>
    </recommendedName>
</protein>
<evidence type="ECO:0008006" key="4">
    <source>
        <dbReference type="Google" id="ProtNLM"/>
    </source>
</evidence>
<dbReference type="Proteomes" id="UP000887013">
    <property type="component" value="Unassembled WGS sequence"/>
</dbReference>
<evidence type="ECO:0000313" key="3">
    <source>
        <dbReference type="Proteomes" id="UP000887013"/>
    </source>
</evidence>
<name>A0A8X6NY61_NEPPI</name>
<keyword evidence="1" id="KW-0732">Signal</keyword>
<organism evidence="2 3">
    <name type="scientific">Nephila pilipes</name>
    <name type="common">Giant wood spider</name>
    <name type="synonym">Nephila maculata</name>
    <dbReference type="NCBI Taxonomy" id="299642"/>
    <lineage>
        <taxon>Eukaryota</taxon>
        <taxon>Metazoa</taxon>
        <taxon>Ecdysozoa</taxon>
        <taxon>Arthropoda</taxon>
        <taxon>Chelicerata</taxon>
        <taxon>Arachnida</taxon>
        <taxon>Araneae</taxon>
        <taxon>Araneomorphae</taxon>
        <taxon>Entelegynae</taxon>
        <taxon>Araneoidea</taxon>
        <taxon>Nephilidae</taxon>
        <taxon>Nephila</taxon>
    </lineage>
</organism>
<dbReference type="EMBL" id="BMAW01063666">
    <property type="protein sequence ID" value="GFT41360.1"/>
    <property type="molecule type" value="Genomic_DNA"/>
</dbReference>
<keyword evidence="3" id="KW-1185">Reference proteome</keyword>
<comment type="caution">
    <text evidence="2">The sequence shown here is derived from an EMBL/GenBank/DDBJ whole genome shotgun (WGS) entry which is preliminary data.</text>
</comment>
<feature type="non-terminal residue" evidence="2">
    <location>
        <position position="1"/>
    </location>
</feature>
<evidence type="ECO:0000313" key="2">
    <source>
        <dbReference type="EMBL" id="GFT41360.1"/>
    </source>
</evidence>
<feature type="signal peptide" evidence="1">
    <location>
        <begin position="1"/>
        <end position="20"/>
    </location>
</feature>
<accession>A0A8X6NY61</accession>
<reference evidence="2" key="1">
    <citation type="submission" date="2020-08" db="EMBL/GenBank/DDBJ databases">
        <title>Multicomponent nature underlies the extraordinary mechanical properties of spider dragline silk.</title>
        <authorList>
            <person name="Kono N."/>
            <person name="Nakamura H."/>
            <person name="Mori M."/>
            <person name="Yoshida Y."/>
            <person name="Ohtoshi R."/>
            <person name="Malay A.D."/>
            <person name="Moran D.A.P."/>
            <person name="Tomita M."/>
            <person name="Numata K."/>
            <person name="Arakawa K."/>
        </authorList>
    </citation>
    <scope>NUCLEOTIDE SEQUENCE</scope>
</reference>
<sequence length="99" mass="10757">LRTFALIFGLISFPLFLVFGDDSSEMQCETGPVFYGVASGKFRRINSKNCRDLPFGGDTFTGYGGVGSRTISMSVCMLKVLKLAGANVKKKLGCIEKFV</sequence>
<evidence type="ECO:0000256" key="1">
    <source>
        <dbReference type="SAM" id="SignalP"/>
    </source>
</evidence>
<proteinExistence type="predicted"/>
<dbReference type="AlphaFoldDB" id="A0A8X6NY61"/>